<dbReference type="InterPro" id="IPR056180">
    <property type="entry name" value="ZPR1_jr_dom"/>
</dbReference>
<gene>
    <name evidence="8" type="ORF">FCC1311_035562</name>
</gene>
<dbReference type="Pfam" id="PF22794">
    <property type="entry name" value="jr-ZPR1"/>
    <property type="match status" value="2"/>
</dbReference>
<organism evidence="8 9">
    <name type="scientific">Hondaea fermentalgiana</name>
    <dbReference type="NCBI Taxonomy" id="2315210"/>
    <lineage>
        <taxon>Eukaryota</taxon>
        <taxon>Sar</taxon>
        <taxon>Stramenopiles</taxon>
        <taxon>Bigyra</taxon>
        <taxon>Labyrinthulomycetes</taxon>
        <taxon>Thraustochytrida</taxon>
        <taxon>Thraustochytriidae</taxon>
        <taxon>Hondaea</taxon>
    </lineage>
</organism>
<dbReference type="FunFam" id="2.60.120.1040:FF:000006">
    <property type="entry name" value="Zinc finger protein zpr1"/>
    <property type="match status" value="1"/>
</dbReference>
<name>A0A2R5GHH9_9STRA</name>
<dbReference type="Gene3D" id="2.60.120.1040">
    <property type="entry name" value="ZPR1, A/B domain"/>
    <property type="match status" value="2"/>
</dbReference>
<evidence type="ECO:0000259" key="7">
    <source>
        <dbReference type="SMART" id="SM00709"/>
    </source>
</evidence>
<evidence type="ECO:0000256" key="2">
    <source>
        <dbReference type="ARBA" id="ARBA00022723"/>
    </source>
</evidence>
<protein>
    <submittedName>
        <fullName evidence="8">Zinc finger protein ZPR1-like</fullName>
    </submittedName>
</protein>
<evidence type="ECO:0000256" key="5">
    <source>
        <dbReference type="SAM" id="Coils"/>
    </source>
</evidence>
<comment type="similarity">
    <text evidence="1">Belongs to the ZPR1 family.</text>
</comment>
<comment type="caution">
    <text evidence="8">The sequence shown here is derived from an EMBL/GenBank/DDBJ whole genome shotgun (WGS) entry which is preliminary data.</text>
</comment>
<evidence type="ECO:0000256" key="3">
    <source>
        <dbReference type="ARBA" id="ARBA00022771"/>
    </source>
</evidence>
<evidence type="ECO:0000256" key="4">
    <source>
        <dbReference type="ARBA" id="ARBA00022833"/>
    </source>
</evidence>
<evidence type="ECO:0000313" key="8">
    <source>
        <dbReference type="EMBL" id="GBG27334.1"/>
    </source>
</evidence>
<dbReference type="Proteomes" id="UP000241890">
    <property type="component" value="Unassembled WGS sequence"/>
</dbReference>
<dbReference type="OrthoDB" id="308464at2759"/>
<accession>A0A2R5GHH9</accession>
<evidence type="ECO:0000256" key="6">
    <source>
        <dbReference type="SAM" id="MobiDB-lite"/>
    </source>
</evidence>
<keyword evidence="4" id="KW-0862">Zinc</keyword>
<dbReference type="InterPro" id="IPR004457">
    <property type="entry name" value="Znf_ZPR1"/>
</dbReference>
<keyword evidence="3" id="KW-0863">Zinc-finger</keyword>
<dbReference type="InterPro" id="IPR042452">
    <property type="entry name" value="ZPR1_Znf1/2"/>
</dbReference>
<feature type="region of interest" description="Disordered" evidence="6">
    <location>
        <begin position="584"/>
        <end position="621"/>
    </location>
</feature>
<keyword evidence="2" id="KW-0479">Metal-binding</keyword>
<dbReference type="PANTHER" id="PTHR10876">
    <property type="entry name" value="ZINC FINGER PROTEIN ZPR1"/>
    <property type="match status" value="1"/>
</dbReference>
<dbReference type="SMART" id="SM00709">
    <property type="entry name" value="Zpr1"/>
    <property type="match status" value="2"/>
</dbReference>
<dbReference type="FunFam" id="2.20.25.420:FF:000001">
    <property type="entry name" value="Zinc finger protein ZPR1"/>
    <property type="match status" value="1"/>
</dbReference>
<sequence>MSLEQEQQVQEEQQQQQQQQQEQKQDDAENMYPKIGDVVTVDKDMPTEMESLCMECHKKGTTRLLFTDIPFFREIILMSFRCPHCGWSNNEIQSGSRVQDRGTKYRLRLESEEDFQRQLVKSDHATLTVEELEFEIPKGKGCFSTIEGILRTALDELKDSQEQRRLVAPEVAAQVDEFIGRFALLLSGLSFPVHLVLDDPTGNSFLENPNAPKADPKLHVNRYVRTKEQNEALGLQLESYENEEEMLAGELDKTQTELEAEATLEQRRQELAASFHAPEGSTIARDKADDALARIMEKEVFQIPTNCPNCGTEGTSKTCITDIPFFKEVIIMAFDCPSDACGYRTSEVKGGGAIPDKGKEIRLFVPAQEELGRVAWQEDMSRDVVKSNSSGVFIPELEIEVTQGSLGGMYTTVEGLLTLVKETLFEGQAADFSTGDSAQDSVRGKFQELETRFEGMIAGEEAFTLVIRDPLANSYIYSPTAPEPEERLTEILYDRSFDDNEELGLNDMRTEDYEDSAETEPAMSPGAVTATPAPVPVVPAIDYAKSSFDGPFTSFQGARAGMVFRLGDRGLGYYSDASQQNLVRSEAAHEAQSKFRNLQKDGKEAHPQASILTPPDAVDRQ</sequence>
<feature type="domain" description="Zinc finger ZPR1-type" evidence="7">
    <location>
        <begin position="51"/>
        <end position="208"/>
    </location>
</feature>
<dbReference type="FunCoup" id="A0A2R5GHH9">
    <property type="interactions" value="368"/>
</dbReference>
<dbReference type="PANTHER" id="PTHR10876:SF0">
    <property type="entry name" value="ZINC FINGER PROTEIN ZPR1"/>
    <property type="match status" value="1"/>
</dbReference>
<dbReference type="Gene3D" id="2.20.25.420">
    <property type="entry name" value="ZPR1, zinc finger domain"/>
    <property type="match status" value="2"/>
</dbReference>
<dbReference type="InterPro" id="IPR040141">
    <property type="entry name" value="ZPR1"/>
</dbReference>
<feature type="domain" description="Zinc finger ZPR1-type" evidence="7">
    <location>
        <begin position="305"/>
        <end position="478"/>
    </location>
</feature>
<feature type="region of interest" description="Disordered" evidence="6">
    <location>
        <begin position="1"/>
        <end position="32"/>
    </location>
</feature>
<dbReference type="FunFam" id="2.60.120.1040:FF:000003">
    <property type="entry name" value="Zinc finger protein zpr1"/>
    <property type="match status" value="1"/>
</dbReference>
<dbReference type="EMBL" id="BEYU01000029">
    <property type="protein sequence ID" value="GBG27334.1"/>
    <property type="molecule type" value="Genomic_DNA"/>
</dbReference>
<dbReference type="GO" id="GO:0008270">
    <property type="term" value="F:zinc ion binding"/>
    <property type="evidence" value="ECO:0007669"/>
    <property type="project" value="UniProtKB-KW"/>
</dbReference>
<proteinExistence type="inferred from homology"/>
<dbReference type="Pfam" id="PF03367">
    <property type="entry name" value="Zn_ribbon_ZPR1"/>
    <property type="match status" value="2"/>
</dbReference>
<keyword evidence="9" id="KW-1185">Reference proteome</keyword>
<feature type="compositionally biased region" description="Low complexity" evidence="6">
    <location>
        <begin position="1"/>
        <end position="22"/>
    </location>
</feature>
<feature type="compositionally biased region" description="Basic and acidic residues" evidence="6">
    <location>
        <begin position="586"/>
        <end position="606"/>
    </location>
</feature>
<evidence type="ECO:0000256" key="1">
    <source>
        <dbReference type="ARBA" id="ARBA00008354"/>
    </source>
</evidence>
<keyword evidence="5" id="KW-0175">Coiled coil</keyword>
<reference evidence="8 9" key="1">
    <citation type="submission" date="2017-12" db="EMBL/GenBank/DDBJ databases">
        <title>Sequencing, de novo assembly and annotation of complete genome of a new Thraustochytrid species, strain FCC1311.</title>
        <authorList>
            <person name="Sedici K."/>
            <person name="Godart F."/>
            <person name="Aiese Cigliano R."/>
            <person name="Sanseverino W."/>
            <person name="Barakat M."/>
            <person name="Ortet P."/>
            <person name="Marechal E."/>
            <person name="Cagnac O."/>
            <person name="Amato A."/>
        </authorList>
    </citation>
    <scope>NUCLEOTIDE SEQUENCE [LARGE SCALE GENOMIC DNA]</scope>
</reference>
<evidence type="ECO:0000313" key="9">
    <source>
        <dbReference type="Proteomes" id="UP000241890"/>
    </source>
</evidence>
<dbReference type="AlphaFoldDB" id="A0A2R5GHH9"/>
<dbReference type="NCBIfam" id="TIGR00310">
    <property type="entry name" value="ZPR1_znf"/>
    <property type="match status" value="2"/>
</dbReference>
<dbReference type="InParanoid" id="A0A2R5GHH9"/>
<dbReference type="InterPro" id="IPR042451">
    <property type="entry name" value="ZPR1_A/B_dom"/>
</dbReference>
<feature type="coiled-coil region" evidence="5">
    <location>
        <begin position="223"/>
        <end position="257"/>
    </location>
</feature>
<dbReference type="GO" id="GO:0005634">
    <property type="term" value="C:nucleus"/>
    <property type="evidence" value="ECO:0007669"/>
    <property type="project" value="TreeGrafter"/>
</dbReference>